<dbReference type="InterPro" id="IPR015235">
    <property type="entry name" value="DUF1937"/>
</dbReference>
<dbReference type="EMBL" id="SLVX01000003">
    <property type="protein sequence ID" value="TCN46846.1"/>
    <property type="molecule type" value="Genomic_DNA"/>
</dbReference>
<evidence type="ECO:0000313" key="3">
    <source>
        <dbReference type="Proteomes" id="UP000295351"/>
    </source>
</evidence>
<reference evidence="2 3" key="1">
    <citation type="submission" date="2019-03" db="EMBL/GenBank/DDBJ databases">
        <title>Genomic Encyclopedia of Type Strains, Phase IV (KMG-IV): sequencing the most valuable type-strain genomes for metagenomic binning, comparative biology and taxonomic classification.</title>
        <authorList>
            <person name="Goeker M."/>
        </authorList>
    </citation>
    <scope>NUCLEOTIDE SEQUENCE [LARGE SCALE GENOMIC DNA]</scope>
    <source>
        <strain evidence="2 3">DSM 18401</strain>
    </source>
</reference>
<accession>A0A4R2CZW6</accession>
<gene>
    <name evidence="2" type="ORF">EV665_10314</name>
</gene>
<dbReference type="Proteomes" id="UP000295351">
    <property type="component" value="Unassembled WGS sequence"/>
</dbReference>
<proteinExistence type="predicted"/>
<keyword evidence="3" id="KW-1185">Reference proteome</keyword>
<dbReference type="Gene3D" id="3.40.50.10400">
    <property type="entry name" value="Hypothetical protein PA1492"/>
    <property type="match status" value="1"/>
</dbReference>
<evidence type="ECO:0000259" key="1">
    <source>
        <dbReference type="Pfam" id="PF09152"/>
    </source>
</evidence>
<dbReference type="AlphaFoldDB" id="A0A4R2CZW6"/>
<name>A0A4R2CZW6_SHIGR</name>
<feature type="domain" description="DUF1937" evidence="1">
    <location>
        <begin position="2"/>
        <end position="112"/>
    </location>
</feature>
<dbReference type="SUPFAM" id="SSF52309">
    <property type="entry name" value="N-(deoxy)ribosyltransferase-like"/>
    <property type="match status" value="1"/>
</dbReference>
<dbReference type="Pfam" id="PF09152">
    <property type="entry name" value="DUF1937"/>
    <property type="match status" value="1"/>
</dbReference>
<protein>
    <submittedName>
        <fullName evidence="2">Uncharacterized protein DUF1937</fullName>
    </submittedName>
</protein>
<dbReference type="RefSeq" id="WP_133033450.1">
    <property type="nucleotide sequence ID" value="NZ_BAABEI010000012.1"/>
</dbReference>
<evidence type="ECO:0000313" key="2">
    <source>
        <dbReference type="EMBL" id="TCN46846.1"/>
    </source>
</evidence>
<comment type="caution">
    <text evidence="2">The sequence shown here is derived from an EMBL/GenBank/DDBJ whole genome shotgun (WGS) entry which is preliminary data.</text>
</comment>
<organism evidence="2 3">
    <name type="scientific">Shinella granuli</name>
    <dbReference type="NCBI Taxonomy" id="323621"/>
    <lineage>
        <taxon>Bacteria</taxon>
        <taxon>Pseudomonadati</taxon>
        <taxon>Pseudomonadota</taxon>
        <taxon>Alphaproteobacteria</taxon>
        <taxon>Hyphomicrobiales</taxon>
        <taxon>Rhizobiaceae</taxon>
        <taxon>Shinella</taxon>
    </lineage>
</organism>
<sequence>MRKIFLACPYGHADKAVVERRFDISNAVAARIVRNGAAVFSQVSMSHPINGQLAGLDKAAIGSLWAPVDALFMAAMDELIVIDEPGWKESAGVAREIDFFKERGRRVSLWSEVESDFPA</sequence>